<dbReference type="AlphaFoldDB" id="A0A098VTF8"/>
<evidence type="ECO:0000256" key="5">
    <source>
        <dbReference type="ARBA" id="ARBA00022837"/>
    </source>
</evidence>
<accession>A0A098VTF8</accession>
<dbReference type="InterPro" id="IPR011992">
    <property type="entry name" value="EF-hand-dom_pair"/>
</dbReference>
<dbReference type="InterPro" id="IPR002048">
    <property type="entry name" value="EF_hand_dom"/>
</dbReference>
<dbReference type="Proteomes" id="UP000029725">
    <property type="component" value="Unassembled WGS sequence"/>
</dbReference>
<keyword evidence="3" id="KW-0479">Metal-binding</keyword>
<dbReference type="GO" id="GO:0005509">
    <property type="term" value="F:calcium ion binding"/>
    <property type="evidence" value="ECO:0007669"/>
    <property type="project" value="InterPro"/>
</dbReference>
<keyword evidence="2" id="KW-0519">Myristate</keyword>
<dbReference type="Pfam" id="PF13833">
    <property type="entry name" value="EF-hand_8"/>
    <property type="match status" value="1"/>
</dbReference>
<dbReference type="InterPro" id="IPR028846">
    <property type="entry name" value="Recoverin"/>
</dbReference>
<dbReference type="EMBL" id="JMKJ01000432">
    <property type="protein sequence ID" value="KGG50996.1"/>
    <property type="molecule type" value="Genomic_DNA"/>
</dbReference>
<dbReference type="FunFam" id="1.10.238.10:FF:000009">
    <property type="entry name" value="Visinin-like protein 1"/>
    <property type="match status" value="1"/>
</dbReference>
<comment type="caution">
    <text evidence="9">The sequence shown here is derived from an EMBL/GenBank/DDBJ whole genome shotgun (WGS) entry which is preliminary data.</text>
</comment>
<evidence type="ECO:0000259" key="8">
    <source>
        <dbReference type="PROSITE" id="PS50222"/>
    </source>
</evidence>
<keyword evidence="6" id="KW-0449">Lipoprotein</keyword>
<proteinExistence type="inferred from homology"/>
<dbReference type="HOGENOM" id="CLU_072366_1_0_1"/>
<comment type="similarity">
    <text evidence="1">Belongs to the recoverin family.</text>
</comment>
<dbReference type="Gene3D" id="1.10.238.10">
    <property type="entry name" value="EF-hand"/>
    <property type="match status" value="1"/>
</dbReference>
<dbReference type="Pfam" id="PF13499">
    <property type="entry name" value="EF-hand_7"/>
    <property type="match status" value="1"/>
</dbReference>
<keyword evidence="4" id="KW-0677">Repeat</keyword>
<dbReference type="OrthoDB" id="191686at2759"/>
<dbReference type="PANTHER" id="PTHR23055:SF198">
    <property type="entry name" value="NEURONAL CALCIUM SENSOR 1"/>
    <property type="match status" value="1"/>
</dbReference>
<evidence type="ECO:0000256" key="3">
    <source>
        <dbReference type="ARBA" id="ARBA00022723"/>
    </source>
</evidence>
<reference evidence="9 10" key="1">
    <citation type="submission" date="2014-04" db="EMBL/GenBank/DDBJ databases">
        <title>A new species of microsporidia sheds light on the evolution of extreme parasitism.</title>
        <authorList>
            <person name="Haag K.L."/>
            <person name="James T.Y."/>
            <person name="Larsson R."/>
            <person name="Schaer T.M."/>
            <person name="Refardt D."/>
            <person name="Pombert J.-F."/>
            <person name="Ebert D."/>
        </authorList>
    </citation>
    <scope>NUCLEOTIDE SEQUENCE [LARGE SCALE GENOMIC DNA]</scope>
    <source>
        <strain evidence="9 10">UGP3</strain>
        <tissue evidence="9">Spores</tissue>
    </source>
</reference>
<dbReference type="RefSeq" id="XP_013237447.1">
    <property type="nucleotide sequence ID" value="XM_013381993.1"/>
</dbReference>
<dbReference type="InterPro" id="IPR018247">
    <property type="entry name" value="EF_Hand_1_Ca_BS"/>
</dbReference>
<protein>
    <recommendedName>
        <fullName evidence="7">Calcium-binding protein NCS-1</fullName>
    </recommendedName>
</protein>
<evidence type="ECO:0000256" key="2">
    <source>
        <dbReference type="ARBA" id="ARBA00022707"/>
    </source>
</evidence>
<gene>
    <name evidence="9" type="ORF">DI09_48p20</name>
</gene>
<keyword evidence="10" id="KW-1185">Reference proteome</keyword>
<organism evidence="9 10">
    <name type="scientific">Mitosporidium daphniae</name>
    <dbReference type="NCBI Taxonomy" id="1485682"/>
    <lineage>
        <taxon>Eukaryota</taxon>
        <taxon>Fungi</taxon>
        <taxon>Fungi incertae sedis</taxon>
        <taxon>Microsporidia</taxon>
        <taxon>Mitosporidium</taxon>
    </lineage>
</organism>
<evidence type="ECO:0000256" key="6">
    <source>
        <dbReference type="ARBA" id="ARBA00023288"/>
    </source>
</evidence>
<dbReference type="GO" id="GO:0008048">
    <property type="term" value="F:calcium sensitive guanylate cyclase activator activity"/>
    <property type="evidence" value="ECO:0007669"/>
    <property type="project" value="TreeGrafter"/>
</dbReference>
<evidence type="ECO:0000256" key="1">
    <source>
        <dbReference type="ARBA" id="ARBA00006049"/>
    </source>
</evidence>
<name>A0A098VTF8_9MICR</name>
<evidence type="ECO:0000313" key="9">
    <source>
        <dbReference type="EMBL" id="KGG50996.1"/>
    </source>
</evidence>
<keyword evidence="5" id="KW-0106">Calcium</keyword>
<sequence>MGKTQSTITSENLADLTRTTYCKHTHALTYNQWYQGFISEIPRGYLTAHDLNKLYEQYFPFGDTTTFTTLLFNLFDEDKDGRVMFDDYLRSLSIIARGKFAEKLVWSFRFYDIDNDGYISREELLLATNAIYKMIENIATHPEDEDTPAKRVDKLFSLMDTNKDGKIDLDEYCIGVKSDPFMIQSLFLYDGHI</sequence>
<feature type="domain" description="EF-hand" evidence="8">
    <location>
        <begin position="71"/>
        <end position="98"/>
    </location>
</feature>
<dbReference type="CDD" id="cd00051">
    <property type="entry name" value="EFh"/>
    <property type="match status" value="1"/>
</dbReference>
<dbReference type="GeneID" id="25260106"/>
<feature type="domain" description="EF-hand" evidence="8">
    <location>
        <begin position="147"/>
        <end position="182"/>
    </location>
</feature>
<dbReference type="PRINTS" id="PR00450">
    <property type="entry name" value="RECOVERIN"/>
</dbReference>
<evidence type="ECO:0000313" key="10">
    <source>
        <dbReference type="Proteomes" id="UP000029725"/>
    </source>
</evidence>
<feature type="domain" description="EF-hand" evidence="8">
    <location>
        <begin position="99"/>
        <end position="134"/>
    </location>
</feature>
<dbReference type="SUPFAM" id="SSF47473">
    <property type="entry name" value="EF-hand"/>
    <property type="match status" value="1"/>
</dbReference>
<dbReference type="PANTHER" id="PTHR23055">
    <property type="entry name" value="CALCIUM BINDING PROTEINS"/>
    <property type="match status" value="1"/>
</dbReference>
<evidence type="ECO:0000256" key="7">
    <source>
        <dbReference type="ARBA" id="ARBA00071944"/>
    </source>
</evidence>
<dbReference type="SMART" id="SM00054">
    <property type="entry name" value="EFh"/>
    <property type="match status" value="3"/>
</dbReference>
<evidence type="ECO:0000256" key="4">
    <source>
        <dbReference type="ARBA" id="ARBA00022737"/>
    </source>
</evidence>
<dbReference type="PROSITE" id="PS00018">
    <property type="entry name" value="EF_HAND_1"/>
    <property type="match status" value="2"/>
</dbReference>
<dbReference type="PROSITE" id="PS50222">
    <property type="entry name" value="EF_HAND_2"/>
    <property type="match status" value="3"/>
</dbReference>
<dbReference type="VEuPathDB" id="MicrosporidiaDB:DI09_48p20"/>